<dbReference type="GeneID" id="136805928"/>
<organism evidence="3 4">
    <name type="scientific">Clytia hemisphaerica</name>
    <dbReference type="NCBI Taxonomy" id="252671"/>
    <lineage>
        <taxon>Eukaryota</taxon>
        <taxon>Metazoa</taxon>
        <taxon>Cnidaria</taxon>
        <taxon>Hydrozoa</taxon>
        <taxon>Hydroidolina</taxon>
        <taxon>Leptothecata</taxon>
        <taxon>Obeliida</taxon>
        <taxon>Clytiidae</taxon>
        <taxon>Clytia</taxon>
    </lineage>
</organism>
<dbReference type="RefSeq" id="XP_066918603.1">
    <property type="nucleotide sequence ID" value="XM_067062502.1"/>
</dbReference>
<proteinExistence type="predicted"/>
<dbReference type="Gene3D" id="1.20.1270.60">
    <property type="entry name" value="Arfaptin homology (AH) domain/BAR domain"/>
    <property type="match status" value="1"/>
</dbReference>
<feature type="coiled-coil region" evidence="1">
    <location>
        <begin position="185"/>
        <end position="212"/>
    </location>
</feature>
<protein>
    <submittedName>
        <fullName evidence="3">Uncharacterized protein</fullName>
    </submittedName>
</protein>
<accession>A0A7M5WJG3</accession>
<dbReference type="Proteomes" id="UP000594262">
    <property type="component" value="Unplaced"/>
</dbReference>
<dbReference type="EnsemblMetazoa" id="CLYHEMT004543.3">
    <property type="protein sequence ID" value="CLYHEMP004543.3"/>
    <property type="gene ID" value="CLYHEMG004543"/>
</dbReference>
<feature type="region of interest" description="Disordered" evidence="2">
    <location>
        <begin position="813"/>
        <end position="839"/>
    </location>
</feature>
<feature type="compositionally biased region" description="Polar residues" evidence="2">
    <location>
        <begin position="401"/>
        <end position="426"/>
    </location>
</feature>
<keyword evidence="4" id="KW-1185">Reference proteome</keyword>
<dbReference type="InterPro" id="IPR027267">
    <property type="entry name" value="AH/BAR_dom_sf"/>
</dbReference>
<keyword evidence="1" id="KW-0175">Coiled coil</keyword>
<feature type="region of interest" description="Disordered" evidence="2">
    <location>
        <begin position="354"/>
        <end position="558"/>
    </location>
</feature>
<reference evidence="3" key="1">
    <citation type="submission" date="2021-01" db="UniProtKB">
        <authorList>
            <consortium name="EnsemblMetazoa"/>
        </authorList>
    </citation>
    <scope>IDENTIFICATION</scope>
</reference>
<sequence length="839" mass="94149">MQILKSPHLVPRIMKKPLKLQPRSNTYTAGDDHCTMMMEVNRKKRAKRAPKLKEKSQTFNMGLDGNIGKISRGNDYGNDMLNITKQALGISNKLDLLNTHRSLVVADTEEKKVQDALLHLVIAKVNASTSLLRWVTDEPNQDLKENIRRTYDINLMWASVQKQYIEQNNALMTSLKDILQIEAGLDALRKHLKEVSDKKERLQQRKSDGMRKKMEKTESISDEIAKLIDEEDSLKSELEVKSVKAEIFKSRSLKAAMKKIVEAHLQLADKMKTVFLAMERVVEEMQEVPEHLKTKRIDKNQEPEMIPTEQDIIGDLAEQLGMDRPSTSSLGRSADPSQPSAIFQVDIQQNGVKLNLGSNASAPPPLSAGSIPSQPKPVPNKKTSGAKLTSGLKKMFGIGSSPGNISSLRTPTPSRKNNDIMNNFNTDFVVVSNSSPPRGPPPDIPYGHRRRSKSNVIPPSFLNRHNNQEANNNNHLTTTNPHSDDDDDDYIEPLSHSPPVRPSNRDSLRQRSKSACNLDETSPSDYGYSRPWDIKPARNYPQPTESLSTTSSESSDKGKYSYAYQHFQQPRASGRADGRFDTYQDPKDCIQEIQQMQQSDENDAEIYTEFRGSDVSDSDSEGLYDLPYDVKEQVAHLQRQQHFQKEDSVEDLTNEDIYQNSLKILDEIDYIDTGELRKIQSRPDASSGKIIVEQKSPIPIPRPFVTSQSLDISMTTPSSISPVPANTADSLKRKSLDKKDISSPMLLGNHNFKDRKMIPVKPIPSARPGGNKTEAMLPPAKLPHTKQFFDNNNRLSHADLACELKTKVKPVKAVPSLTGQSDSRTLEGQNRYSNGANFR</sequence>
<feature type="compositionally biased region" description="Polar residues" evidence="2">
    <location>
        <begin position="817"/>
        <end position="839"/>
    </location>
</feature>
<evidence type="ECO:0000313" key="3">
    <source>
        <dbReference type="EnsemblMetazoa" id="CLYHEMP004543.3"/>
    </source>
</evidence>
<feature type="compositionally biased region" description="Low complexity" evidence="2">
    <location>
        <begin position="544"/>
        <end position="553"/>
    </location>
</feature>
<feature type="compositionally biased region" description="Polar residues" evidence="2">
    <location>
        <begin position="513"/>
        <end position="524"/>
    </location>
</feature>
<evidence type="ECO:0000313" key="4">
    <source>
        <dbReference type="Proteomes" id="UP000594262"/>
    </source>
</evidence>
<evidence type="ECO:0000256" key="2">
    <source>
        <dbReference type="SAM" id="MobiDB-lite"/>
    </source>
</evidence>
<name>A0A7M5WJG3_9CNID</name>
<dbReference type="AlphaFoldDB" id="A0A7M5WJG3"/>
<dbReference type="OrthoDB" id="5965607at2759"/>
<evidence type="ECO:0000256" key="1">
    <source>
        <dbReference type="SAM" id="Coils"/>
    </source>
</evidence>
<feature type="compositionally biased region" description="Low complexity" evidence="2">
    <location>
        <begin position="463"/>
        <end position="480"/>
    </location>
</feature>